<proteinExistence type="predicted"/>
<dbReference type="Proteomes" id="UP000638462">
    <property type="component" value="Unassembled WGS sequence"/>
</dbReference>
<evidence type="ECO:0000313" key="2">
    <source>
        <dbReference type="Proteomes" id="UP000638462"/>
    </source>
</evidence>
<dbReference type="EMBL" id="BMIT01000007">
    <property type="protein sequence ID" value="GGE96258.1"/>
    <property type="molecule type" value="Genomic_DNA"/>
</dbReference>
<name>A0ABQ1TJ00_9GAMM</name>
<evidence type="ECO:0000313" key="1">
    <source>
        <dbReference type="EMBL" id="GGE96258.1"/>
    </source>
</evidence>
<sequence length="270" mass="28011">MIISITLCKLESGSGKKQDLTPMVLLGGNFGHGFIAAGAGGAAGGIGNVPLRILASAVIGGTVSKITGGKFANGATSAAFATAVEAGFKGEFSSGKKFDSNSVEDVDEFIKNTKLASKITKSEDGTSMSIVATISGSAEISAADLDSYVSAIESQWTGTYSDDNGKQLSLTFDLQIVESGGDISVLACAKCGYSLNENRQLRLIRGIALQGGNKMWYSKQYGGKYIAGHEFGHVLGFDHIGTNQLMSSGGGGGLIRNPSYSTIKTLFENY</sequence>
<gene>
    <name evidence="1" type="ORF">GCM10008027_21630</name>
</gene>
<dbReference type="SUPFAM" id="SSF55486">
    <property type="entry name" value="Metalloproteases ('zincins'), catalytic domain"/>
    <property type="match status" value="1"/>
</dbReference>
<keyword evidence="2" id="KW-1185">Reference proteome</keyword>
<comment type="caution">
    <text evidence="1">The sequence shown here is derived from an EMBL/GenBank/DDBJ whole genome shotgun (WGS) entry which is preliminary data.</text>
</comment>
<protein>
    <submittedName>
        <fullName evidence="1">Uncharacterized protein</fullName>
    </submittedName>
</protein>
<reference evidence="2" key="1">
    <citation type="journal article" date="2019" name="Int. J. Syst. Evol. Microbiol.">
        <title>The Global Catalogue of Microorganisms (GCM) 10K type strain sequencing project: providing services to taxonomists for standard genome sequencing and annotation.</title>
        <authorList>
            <consortium name="The Broad Institute Genomics Platform"/>
            <consortium name="The Broad Institute Genome Sequencing Center for Infectious Disease"/>
            <person name="Wu L."/>
            <person name="Ma J."/>
        </authorList>
    </citation>
    <scope>NUCLEOTIDE SEQUENCE [LARGE SCALE GENOMIC DNA]</scope>
    <source>
        <strain evidence="2">CGMCC 1.15394</strain>
    </source>
</reference>
<organism evidence="1 2">
    <name type="scientific">Pseudoalteromonas gelatinilytica</name>
    <dbReference type="NCBI Taxonomy" id="1703256"/>
    <lineage>
        <taxon>Bacteria</taxon>
        <taxon>Pseudomonadati</taxon>
        <taxon>Pseudomonadota</taxon>
        <taxon>Gammaproteobacteria</taxon>
        <taxon>Alteromonadales</taxon>
        <taxon>Pseudoalteromonadaceae</taxon>
        <taxon>Pseudoalteromonas</taxon>
    </lineage>
</organism>
<accession>A0ABQ1TJ00</accession>